<proteinExistence type="predicted"/>
<feature type="domain" description="Cupin type-2" evidence="3">
    <location>
        <begin position="49"/>
        <end position="114"/>
    </location>
</feature>
<dbReference type="PANTHER" id="PTHR35848">
    <property type="entry name" value="OXALATE-BINDING PROTEIN"/>
    <property type="match status" value="1"/>
</dbReference>
<evidence type="ECO:0000313" key="5">
    <source>
        <dbReference type="Proteomes" id="UP001207654"/>
    </source>
</evidence>
<dbReference type="InterPro" id="IPR011051">
    <property type="entry name" value="RmlC_Cupin_sf"/>
</dbReference>
<name>A0ABT4AAT1_9BACT</name>
<accession>A0ABT4AAT1</accession>
<evidence type="ECO:0000256" key="2">
    <source>
        <dbReference type="SAM" id="MobiDB-lite"/>
    </source>
</evidence>
<dbReference type="InterPro" id="IPR051610">
    <property type="entry name" value="GPI/OXD"/>
</dbReference>
<dbReference type="InterPro" id="IPR013096">
    <property type="entry name" value="Cupin_2"/>
</dbReference>
<dbReference type="EMBL" id="JAPNKA010000001">
    <property type="protein sequence ID" value="MCY1078782.1"/>
    <property type="molecule type" value="Genomic_DNA"/>
</dbReference>
<sequence>MREGVIIGDLEDPSVVYGVHGTTGLSQWKCLARRAGLFGSWEAVEWAWIPPGGVSGEHVHTRTEEIYFILSGRGEMTLDGKPHPVGPGSLILTGLGTKHGLRNVGDVGLGWLVIELLSPHTAAVLRGSEPPGQARAPQPPTQRGEEDVTNAVVLNLRQTYEVNPRGVFTGPLRSIRLVNLKPGQRAELSAAGEEHTLFAIGGSGEISSGEAAIPLKYGVSVTLPLGTGMTVTAGDAGLEYFLASLEVPGGGAR</sequence>
<dbReference type="RefSeq" id="WP_267537545.1">
    <property type="nucleotide sequence ID" value="NZ_JAPNKA010000001.1"/>
</dbReference>
<evidence type="ECO:0000259" key="3">
    <source>
        <dbReference type="Pfam" id="PF07883"/>
    </source>
</evidence>
<dbReference type="Gene3D" id="2.60.120.10">
    <property type="entry name" value="Jelly Rolls"/>
    <property type="match status" value="2"/>
</dbReference>
<dbReference type="Proteomes" id="UP001207654">
    <property type="component" value="Unassembled WGS sequence"/>
</dbReference>
<keyword evidence="1" id="KW-0479">Metal-binding</keyword>
<protein>
    <submittedName>
        <fullName evidence="4">Cupin domain-containing protein</fullName>
    </submittedName>
</protein>
<organism evidence="4 5">
    <name type="scientific">Archangium lansingense</name>
    <dbReference type="NCBI Taxonomy" id="2995310"/>
    <lineage>
        <taxon>Bacteria</taxon>
        <taxon>Pseudomonadati</taxon>
        <taxon>Myxococcota</taxon>
        <taxon>Myxococcia</taxon>
        <taxon>Myxococcales</taxon>
        <taxon>Cystobacterineae</taxon>
        <taxon>Archangiaceae</taxon>
        <taxon>Archangium</taxon>
    </lineage>
</organism>
<dbReference type="SUPFAM" id="SSF51182">
    <property type="entry name" value="RmlC-like cupins"/>
    <property type="match status" value="1"/>
</dbReference>
<evidence type="ECO:0000256" key="1">
    <source>
        <dbReference type="ARBA" id="ARBA00022723"/>
    </source>
</evidence>
<keyword evidence="5" id="KW-1185">Reference proteome</keyword>
<dbReference type="Pfam" id="PF07883">
    <property type="entry name" value="Cupin_2"/>
    <property type="match status" value="1"/>
</dbReference>
<comment type="caution">
    <text evidence="4">The sequence shown here is derived from an EMBL/GenBank/DDBJ whole genome shotgun (WGS) entry which is preliminary data.</text>
</comment>
<gene>
    <name evidence="4" type="ORF">OV287_30405</name>
</gene>
<dbReference type="InterPro" id="IPR014710">
    <property type="entry name" value="RmlC-like_jellyroll"/>
</dbReference>
<dbReference type="PANTHER" id="PTHR35848:SF6">
    <property type="entry name" value="CUPIN TYPE-2 DOMAIN-CONTAINING PROTEIN"/>
    <property type="match status" value="1"/>
</dbReference>
<evidence type="ECO:0000313" key="4">
    <source>
        <dbReference type="EMBL" id="MCY1078782.1"/>
    </source>
</evidence>
<feature type="region of interest" description="Disordered" evidence="2">
    <location>
        <begin position="125"/>
        <end position="147"/>
    </location>
</feature>
<reference evidence="4 5" key="1">
    <citation type="submission" date="2022-11" db="EMBL/GenBank/DDBJ databases">
        <title>Minimal conservation of predation-associated metabolite biosynthetic gene clusters underscores biosynthetic potential of Myxococcota including descriptions for ten novel species: Archangium lansinium sp. nov., Myxococcus landrumus sp. nov., Nannocystis bai.</title>
        <authorList>
            <person name="Ahearne A."/>
            <person name="Stevens C."/>
            <person name="Phillips K."/>
        </authorList>
    </citation>
    <scope>NUCLEOTIDE SEQUENCE [LARGE SCALE GENOMIC DNA]</scope>
    <source>
        <strain evidence="4 5">MIWBW</strain>
    </source>
</reference>